<organism evidence="1 2">
    <name type="scientific">Pluteus cervinus</name>
    <dbReference type="NCBI Taxonomy" id="181527"/>
    <lineage>
        <taxon>Eukaryota</taxon>
        <taxon>Fungi</taxon>
        <taxon>Dikarya</taxon>
        <taxon>Basidiomycota</taxon>
        <taxon>Agaricomycotina</taxon>
        <taxon>Agaricomycetes</taxon>
        <taxon>Agaricomycetidae</taxon>
        <taxon>Agaricales</taxon>
        <taxon>Pluteineae</taxon>
        <taxon>Pluteaceae</taxon>
        <taxon>Pluteus</taxon>
    </lineage>
</organism>
<dbReference type="EMBL" id="ML208473">
    <property type="protein sequence ID" value="TFK64473.1"/>
    <property type="molecule type" value="Genomic_DNA"/>
</dbReference>
<sequence>MPSPPHLPPELEYDIFLLAFHNDPKNERNLVLVAKRVFDWLIPHRFHIVTLSDSDGESYPIEFNETTYQRYGHHVRHLFIQELRVAADLDLFPNVVNLGFWIDYEPTHLPFLLKLPLTRISADPSPELFQVFSNVTHLDLLSLDISLDEITSVLHLPKLTHVCVMCDISHSALNLFLEKERCPGLRVVVLWSIGVSSPVLGEHEGMKTDDKRIVLVRCAPSEDWQTGARGGLDMWKFAEQVIASRNVPGT</sequence>
<protein>
    <submittedName>
        <fullName evidence="1">Uncharacterized protein</fullName>
    </submittedName>
</protein>
<gene>
    <name evidence="1" type="ORF">BDN72DRAFT_846576</name>
</gene>
<evidence type="ECO:0000313" key="2">
    <source>
        <dbReference type="Proteomes" id="UP000308600"/>
    </source>
</evidence>
<reference evidence="1 2" key="1">
    <citation type="journal article" date="2019" name="Nat. Ecol. Evol.">
        <title>Megaphylogeny resolves global patterns of mushroom evolution.</title>
        <authorList>
            <person name="Varga T."/>
            <person name="Krizsan K."/>
            <person name="Foldi C."/>
            <person name="Dima B."/>
            <person name="Sanchez-Garcia M."/>
            <person name="Sanchez-Ramirez S."/>
            <person name="Szollosi G.J."/>
            <person name="Szarkandi J.G."/>
            <person name="Papp V."/>
            <person name="Albert L."/>
            <person name="Andreopoulos W."/>
            <person name="Angelini C."/>
            <person name="Antonin V."/>
            <person name="Barry K.W."/>
            <person name="Bougher N.L."/>
            <person name="Buchanan P."/>
            <person name="Buyck B."/>
            <person name="Bense V."/>
            <person name="Catcheside P."/>
            <person name="Chovatia M."/>
            <person name="Cooper J."/>
            <person name="Damon W."/>
            <person name="Desjardin D."/>
            <person name="Finy P."/>
            <person name="Geml J."/>
            <person name="Haridas S."/>
            <person name="Hughes K."/>
            <person name="Justo A."/>
            <person name="Karasinski D."/>
            <person name="Kautmanova I."/>
            <person name="Kiss B."/>
            <person name="Kocsube S."/>
            <person name="Kotiranta H."/>
            <person name="LaButti K.M."/>
            <person name="Lechner B.E."/>
            <person name="Liimatainen K."/>
            <person name="Lipzen A."/>
            <person name="Lukacs Z."/>
            <person name="Mihaltcheva S."/>
            <person name="Morgado L.N."/>
            <person name="Niskanen T."/>
            <person name="Noordeloos M.E."/>
            <person name="Ohm R.A."/>
            <person name="Ortiz-Santana B."/>
            <person name="Ovrebo C."/>
            <person name="Racz N."/>
            <person name="Riley R."/>
            <person name="Savchenko A."/>
            <person name="Shiryaev A."/>
            <person name="Soop K."/>
            <person name="Spirin V."/>
            <person name="Szebenyi C."/>
            <person name="Tomsovsky M."/>
            <person name="Tulloss R.E."/>
            <person name="Uehling J."/>
            <person name="Grigoriev I.V."/>
            <person name="Vagvolgyi C."/>
            <person name="Papp T."/>
            <person name="Martin F.M."/>
            <person name="Miettinen O."/>
            <person name="Hibbett D.S."/>
            <person name="Nagy L.G."/>
        </authorList>
    </citation>
    <scope>NUCLEOTIDE SEQUENCE [LARGE SCALE GENOMIC DNA]</scope>
    <source>
        <strain evidence="1 2">NL-1719</strain>
    </source>
</reference>
<name>A0ACD3AEX7_9AGAR</name>
<accession>A0ACD3AEX7</accession>
<evidence type="ECO:0000313" key="1">
    <source>
        <dbReference type="EMBL" id="TFK64473.1"/>
    </source>
</evidence>
<keyword evidence="2" id="KW-1185">Reference proteome</keyword>
<dbReference type="Proteomes" id="UP000308600">
    <property type="component" value="Unassembled WGS sequence"/>
</dbReference>
<proteinExistence type="predicted"/>